<dbReference type="SUPFAM" id="SSF117856">
    <property type="entry name" value="AF0104/ALDC/Ptd012-like"/>
    <property type="match status" value="1"/>
</dbReference>
<dbReference type="CDD" id="cd11378">
    <property type="entry name" value="DUF296"/>
    <property type="match status" value="1"/>
</dbReference>
<gene>
    <name evidence="2" type="ORF">S06H3_14729</name>
</gene>
<dbReference type="PANTHER" id="PTHR34988:SF1">
    <property type="entry name" value="DNA-BINDING PROTEIN"/>
    <property type="match status" value="1"/>
</dbReference>
<dbReference type="InterPro" id="IPR025707">
    <property type="entry name" value="DNA_bp_PD1"/>
</dbReference>
<feature type="non-terminal residue" evidence="2">
    <location>
        <position position="1"/>
    </location>
</feature>
<dbReference type="Gene3D" id="3.30.1330.80">
    <property type="entry name" value="Hypothetical protein, similar to alpha- acetolactate decarboxylase, domain 2"/>
    <property type="match status" value="1"/>
</dbReference>
<dbReference type="AlphaFoldDB" id="X1LR57"/>
<dbReference type="Pfam" id="PF03479">
    <property type="entry name" value="PCC"/>
    <property type="match status" value="1"/>
</dbReference>
<sequence>GEDILDSVMKLVKEHKVKSGLVNVIGACKKFTIGYFNIDTKEYQFKTFETPVEMTTCMGFIAQKDGEPIIHLHITLGNADYSIIGGHLSQPSIISVTGEVLIYEFKPAIERVNDPEWDLSLLDL</sequence>
<accession>X1LR57</accession>
<name>X1LR57_9ZZZZ</name>
<evidence type="ECO:0000259" key="1">
    <source>
        <dbReference type="PROSITE" id="PS51742"/>
    </source>
</evidence>
<dbReference type="InterPro" id="IPR005175">
    <property type="entry name" value="PPC_dom"/>
</dbReference>
<dbReference type="PANTHER" id="PTHR34988">
    <property type="entry name" value="PROTEIN, PUTATIVE-RELATED"/>
    <property type="match status" value="1"/>
</dbReference>
<reference evidence="2" key="1">
    <citation type="journal article" date="2014" name="Front. Microbiol.">
        <title>High frequency of phylogenetically diverse reductive dehalogenase-homologous genes in deep subseafloor sedimentary metagenomes.</title>
        <authorList>
            <person name="Kawai M."/>
            <person name="Futagami T."/>
            <person name="Toyoda A."/>
            <person name="Takaki Y."/>
            <person name="Nishi S."/>
            <person name="Hori S."/>
            <person name="Arai W."/>
            <person name="Tsubouchi T."/>
            <person name="Morono Y."/>
            <person name="Uchiyama I."/>
            <person name="Ito T."/>
            <person name="Fujiyama A."/>
            <person name="Inagaki F."/>
            <person name="Takami H."/>
        </authorList>
    </citation>
    <scope>NUCLEOTIDE SEQUENCE</scope>
    <source>
        <strain evidence="2">Expedition CK06-06</strain>
    </source>
</reference>
<evidence type="ECO:0000313" key="2">
    <source>
        <dbReference type="EMBL" id="GAI04880.1"/>
    </source>
</evidence>
<dbReference type="PROSITE" id="PS51742">
    <property type="entry name" value="PPC"/>
    <property type="match status" value="1"/>
</dbReference>
<dbReference type="EMBL" id="BARV01007213">
    <property type="protein sequence ID" value="GAI04880.1"/>
    <property type="molecule type" value="Genomic_DNA"/>
</dbReference>
<protein>
    <recommendedName>
        <fullName evidence="1">PPC domain-containing protein</fullName>
    </recommendedName>
</protein>
<proteinExistence type="predicted"/>
<feature type="domain" description="PPC" evidence="1">
    <location>
        <begin position="1"/>
        <end position="124"/>
    </location>
</feature>
<organism evidence="2">
    <name type="scientific">marine sediment metagenome</name>
    <dbReference type="NCBI Taxonomy" id="412755"/>
    <lineage>
        <taxon>unclassified sequences</taxon>
        <taxon>metagenomes</taxon>
        <taxon>ecological metagenomes</taxon>
    </lineage>
</organism>
<dbReference type="PIRSF" id="PIRSF016702">
    <property type="entry name" value="DNA_bp_PD1"/>
    <property type="match status" value="1"/>
</dbReference>
<comment type="caution">
    <text evidence="2">The sequence shown here is derived from an EMBL/GenBank/DDBJ whole genome shotgun (WGS) entry which is preliminary data.</text>
</comment>